<sequence length="80" mass="9565">MGNYNFSYVFNDEHEVEDKIEDQAIELLQDCNKFAKASSKPELCSLYDVFTLEQDVVIIYYMIVEYLMKEKQQIKQLDLR</sequence>
<evidence type="ECO:0000313" key="1">
    <source>
        <dbReference type="EMBL" id="MBO0449070.1"/>
    </source>
</evidence>
<proteinExistence type="predicted"/>
<dbReference type="Proteomes" id="UP000664256">
    <property type="component" value="Unassembled WGS sequence"/>
</dbReference>
<dbReference type="EMBL" id="JAFLVT010000008">
    <property type="protein sequence ID" value="MBO0449070.1"/>
    <property type="molecule type" value="Genomic_DNA"/>
</dbReference>
<name>A0ABS3H829_9ENTE</name>
<keyword evidence="2" id="KW-1185">Reference proteome</keyword>
<evidence type="ECO:0000313" key="2">
    <source>
        <dbReference type="Proteomes" id="UP000664256"/>
    </source>
</evidence>
<comment type="caution">
    <text evidence="1">The sequence shown here is derived from an EMBL/GenBank/DDBJ whole genome shotgun (WGS) entry which is preliminary data.</text>
</comment>
<organism evidence="1 2">
    <name type="scientific">Candidatus Enterococcus myersii</name>
    <dbReference type="NCBI Taxonomy" id="2815322"/>
    <lineage>
        <taxon>Bacteria</taxon>
        <taxon>Bacillati</taxon>
        <taxon>Bacillota</taxon>
        <taxon>Bacilli</taxon>
        <taxon>Lactobacillales</taxon>
        <taxon>Enterococcaceae</taxon>
        <taxon>Enterococcus</taxon>
    </lineage>
</organism>
<protein>
    <submittedName>
        <fullName evidence="1">Uncharacterized protein</fullName>
    </submittedName>
</protein>
<accession>A0ABS3H829</accession>
<reference evidence="1 2" key="1">
    <citation type="submission" date="2021-03" db="EMBL/GenBank/DDBJ databases">
        <title>Enterococcal diversity collection.</title>
        <authorList>
            <person name="Gilmore M.S."/>
            <person name="Schwartzman J."/>
            <person name="Van Tyne D."/>
            <person name="Martin M."/>
            <person name="Earl A.M."/>
            <person name="Manson A.L."/>
            <person name="Straub T."/>
            <person name="Salamzade R."/>
            <person name="Saavedra J."/>
            <person name="Lebreton F."/>
            <person name="Prichula J."/>
            <person name="Schaufler K."/>
            <person name="Gaca A."/>
            <person name="Sgardioli B."/>
            <person name="Wagenaar J."/>
            <person name="Strong T."/>
        </authorList>
    </citation>
    <scope>NUCLEOTIDE SEQUENCE [LARGE SCALE GENOMIC DNA]</scope>
    <source>
        <strain evidence="1 2">MJM12</strain>
    </source>
</reference>
<gene>
    <name evidence="1" type="ORF">JZO76_05920</name>
</gene>
<dbReference type="RefSeq" id="WP_206903234.1">
    <property type="nucleotide sequence ID" value="NZ_JAFLVT010000008.1"/>
</dbReference>